<organism evidence="2">
    <name type="scientific">candidate division WOR-3 bacterium</name>
    <dbReference type="NCBI Taxonomy" id="2052148"/>
    <lineage>
        <taxon>Bacteria</taxon>
        <taxon>Bacteria division WOR-3</taxon>
    </lineage>
</organism>
<evidence type="ECO:0000256" key="1">
    <source>
        <dbReference type="SAM" id="SignalP"/>
    </source>
</evidence>
<dbReference type="Proteomes" id="UP000885847">
    <property type="component" value="Unassembled WGS sequence"/>
</dbReference>
<dbReference type="AlphaFoldDB" id="A0A7C0VCD5"/>
<accession>A0A7C0VCD5</accession>
<sequence length="72" mass="8233">MKKIILIMLLGLSLLGARNNNAVLITGDNPTTAKDMTYFPSLFNGEFLRYEFSESKFTGENNPYNAFWNDTY</sequence>
<proteinExistence type="predicted"/>
<keyword evidence="1" id="KW-0732">Signal</keyword>
<feature type="non-terminal residue" evidence="2">
    <location>
        <position position="72"/>
    </location>
</feature>
<comment type="caution">
    <text evidence="2">The sequence shown here is derived from an EMBL/GenBank/DDBJ whole genome shotgun (WGS) entry which is preliminary data.</text>
</comment>
<gene>
    <name evidence="2" type="ORF">ENF18_04050</name>
</gene>
<evidence type="ECO:0000313" key="2">
    <source>
        <dbReference type="EMBL" id="HDI82948.1"/>
    </source>
</evidence>
<reference evidence="2" key="1">
    <citation type="journal article" date="2020" name="mSystems">
        <title>Genome- and Community-Level Interaction Insights into Carbon Utilization and Element Cycling Functions of Hydrothermarchaeota in Hydrothermal Sediment.</title>
        <authorList>
            <person name="Zhou Z."/>
            <person name="Liu Y."/>
            <person name="Xu W."/>
            <person name="Pan J."/>
            <person name="Luo Z.H."/>
            <person name="Li M."/>
        </authorList>
    </citation>
    <scope>NUCLEOTIDE SEQUENCE [LARGE SCALE GENOMIC DNA]</scope>
    <source>
        <strain evidence="2">HyVt-102</strain>
    </source>
</reference>
<protein>
    <submittedName>
        <fullName evidence="2">Uncharacterized protein</fullName>
    </submittedName>
</protein>
<name>A0A7C0VCD5_UNCW3</name>
<feature type="chain" id="PRO_5028010319" evidence="1">
    <location>
        <begin position="23"/>
        <end position="72"/>
    </location>
</feature>
<dbReference type="EMBL" id="DQWE01000194">
    <property type="protein sequence ID" value="HDI82948.1"/>
    <property type="molecule type" value="Genomic_DNA"/>
</dbReference>
<feature type="signal peptide" evidence="1">
    <location>
        <begin position="1"/>
        <end position="22"/>
    </location>
</feature>